<dbReference type="InterPro" id="IPR009010">
    <property type="entry name" value="Asp_de-COase-like_dom_sf"/>
</dbReference>
<evidence type="ECO:0000256" key="3">
    <source>
        <dbReference type="ARBA" id="ARBA00022448"/>
    </source>
</evidence>
<evidence type="ECO:0000313" key="21">
    <source>
        <dbReference type="Proteomes" id="UP000031516"/>
    </source>
</evidence>
<reference evidence="20 21" key="1">
    <citation type="submission" date="2014-03" db="EMBL/GenBank/DDBJ databases">
        <title>The genome of Kluyveromyces dobzhanskii.</title>
        <authorList>
            <person name="Nystedt B."/>
            <person name="Astrom S."/>
        </authorList>
    </citation>
    <scope>NUCLEOTIDE SEQUENCE [LARGE SCALE GENOMIC DNA]</scope>
    <source>
        <strain evidence="20 21">CBS 2104</strain>
    </source>
</reference>
<keyword evidence="6" id="KW-0677">Repeat</keyword>
<dbReference type="GO" id="GO:0005778">
    <property type="term" value="C:peroxisomal membrane"/>
    <property type="evidence" value="ECO:0007669"/>
    <property type="project" value="UniProtKB-SubCell"/>
</dbReference>
<dbReference type="FunFam" id="3.40.50.300:FF:000149">
    <property type="entry name" value="Nuclear valosin-containing protein-like"/>
    <property type="match status" value="1"/>
</dbReference>
<dbReference type="GO" id="GO:0005524">
    <property type="term" value="F:ATP binding"/>
    <property type="evidence" value="ECO:0007669"/>
    <property type="project" value="UniProtKB-KW"/>
</dbReference>
<evidence type="ECO:0000259" key="19">
    <source>
        <dbReference type="SMART" id="SM00382"/>
    </source>
</evidence>
<dbReference type="SMART" id="SM00382">
    <property type="entry name" value="AAA"/>
    <property type="match status" value="2"/>
</dbReference>
<keyword evidence="7" id="KW-0547">Nucleotide-binding</keyword>
<dbReference type="InterPro" id="IPR003960">
    <property type="entry name" value="ATPase_AAA_CS"/>
</dbReference>
<dbReference type="CDD" id="cd00009">
    <property type="entry name" value="AAA"/>
    <property type="match status" value="1"/>
</dbReference>
<evidence type="ECO:0000256" key="11">
    <source>
        <dbReference type="ARBA" id="ARBA00023136"/>
    </source>
</evidence>
<dbReference type="SUPFAM" id="SSF54585">
    <property type="entry name" value="Cdc48 domain 2-like"/>
    <property type="match status" value="1"/>
</dbReference>
<proteinExistence type="inferred from homology"/>
<dbReference type="OrthoDB" id="2187at2759"/>
<dbReference type="EMBL" id="CCBQ010000012">
    <property type="protein sequence ID" value="CDO92291.1"/>
    <property type="molecule type" value="Genomic_DNA"/>
</dbReference>
<keyword evidence="21" id="KW-1185">Reference proteome</keyword>
<dbReference type="AlphaFoldDB" id="A0A0A8L238"/>
<keyword evidence="8" id="KW-0378">Hydrolase</keyword>
<dbReference type="CDD" id="cd19526">
    <property type="entry name" value="RecA-like_PEX1_r2"/>
    <property type="match status" value="1"/>
</dbReference>
<dbReference type="SUPFAM" id="SSF52540">
    <property type="entry name" value="P-loop containing nucleoside triphosphate hydrolases"/>
    <property type="match status" value="2"/>
</dbReference>
<accession>A0A0A8L238</accession>
<dbReference type="PANTHER" id="PTHR23077:SF12">
    <property type="entry name" value="PEROXISOMAL ATPASE PEX1"/>
    <property type="match status" value="1"/>
</dbReference>
<dbReference type="Gene3D" id="1.10.8.60">
    <property type="match status" value="2"/>
</dbReference>
<evidence type="ECO:0000256" key="5">
    <source>
        <dbReference type="ARBA" id="ARBA00022593"/>
    </source>
</evidence>
<evidence type="ECO:0000256" key="6">
    <source>
        <dbReference type="ARBA" id="ARBA00022737"/>
    </source>
</evidence>
<comment type="catalytic activity">
    <reaction evidence="16">
        <text>ATP + H2O = ADP + phosphate + H(+)</text>
        <dbReference type="Rhea" id="RHEA:13065"/>
        <dbReference type="ChEBI" id="CHEBI:15377"/>
        <dbReference type="ChEBI" id="CHEBI:15378"/>
        <dbReference type="ChEBI" id="CHEBI:30616"/>
        <dbReference type="ChEBI" id="CHEBI:43474"/>
        <dbReference type="ChEBI" id="CHEBI:456216"/>
    </reaction>
    <physiologicalReaction direction="left-to-right" evidence="16">
        <dbReference type="Rhea" id="RHEA:13066"/>
    </physiologicalReaction>
</comment>
<evidence type="ECO:0000256" key="13">
    <source>
        <dbReference type="ARBA" id="ARBA00032509"/>
    </source>
</evidence>
<dbReference type="InterPro" id="IPR029067">
    <property type="entry name" value="CDC48_domain_2-like_sf"/>
</dbReference>
<keyword evidence="10" id="KW-0653">Protein transport</keyword>
<dbReference type="InterPro" id="IPR003593">
    <property type="entry name" value="AAA+_ATPase"/>
</dbReference>
<evidence type="ECO:0000256" key="1">
    <source>
        <dbReference type="ARBA" id="ARBA00004514"/>
    </source>
</evidence>
<evidence type="ECO:0000256" key="16">
    <source>
        <dbReference type="ARBA" id="ARBA00048778"/>
    </source>
</evidence>
<comment type="similarity">
    <text evidence="2">Belongs to the AAA ATPase family.</text>
</comment>
<comment type="subunit">
    <text evidence="17">Interacts with PEX6; forming the PEX1-PEX6 AAA ATPase complex, which is composed of a heterohexamer formed by a trimer of PEX1-PEX6 dimers.</text>
</comment>
<keyword evidence="9" id="KW-0067">ATP-binding</keyword>
<protein>
    <recommendedName>
        <fullName evidence="14">Peroxisomal ATPase PEX1</fullName>
    </recommendedName>
    <alternativeName>
        <fullName evidence="13">Peroxin-1</fullName>
    </alternativeName>
</protein>
<dbReference type="InterPro" id="IPR041569">
    <property type="entry name" value="AAA_lid_3"/>
</dbReference>
<keyword evidence="4" id="KW-0963">Cytoplasm</keyword>
<sequence length="990" mass="109010">MNGQQLNFQGLRVVFSRELDSNLVRLPNNVCQLLDQSNIPIQEFGITINEEVYAGWDGQASKAFQGSDHILEINAIFAGEYKIQMGQLVDVSVKRFGNETLVSEVHVEPSSFQDWEIIDANAAYFQDQILYQTRLVKQGAKLLCFMQNIVCRFTVTCISPDDIEVGRLTNDTLFIVSPKVKEKPLDSDALKLNGSERIVKRSLLGEELHGLSVALKEPQHAYTLISLIKNPIELIRQKKDDDSAAHEICCKVIQDSSLADDEVKLSEQLRRILQLAPTNGYKIKIVYVKIPDTAFKVIVHPDSENSVDVEQYINSLGELDVITDGLAVPGSQRFSVELQSVKKGAKVPFGLVPGKNLIEIGESRDSHSDAHEELSKPSSLAGIDKLYTEIIDTVKSPLGMSNSFLIQGGSGMGKSLILENLKYDLTRSGYHVNYVNCDSIPDSTNLAKTKQYISELLHISYWHQPSVILLDNADSLFSAIKSSEEQPSSSNIYSQTSTKLAQMMMNDAEQLMHKNSNSVKIVMAAKSLDNLNKLFSQKQFIGEMWTLRPPTRYQRNDILTKLLKEKGIVLDTGLNVADISIETEGYSPADLHLIVDRLFYELLTLSDSLTLTRPLLESSISGFTPASLRSVKLQKSTGVRWSDIGGLTSAKRLLLETFEWPTKYAPIFASSPLRLRSGILLYGYPGCGKTMLASAVAQQCGLNFISVKGPEILNKYIGASEQSVRDLFNRAQAAKPCILFFDEFDSIAPKRGHDSTGVTDRVVNQMLTQMDGAEGLDGVYVLAATSRPDLIDSALLRPGRLDKSVVCDIPDVAEREDILRAVTSKMNVQEKLDFHEVALRTEGFTGADLQGMTYNAYLKAVHRTLENGASASATGTGTGICSGNPHLQYISLGHDDKPVTREAIDKITELLQKNTAITTAATGPPTTQASLQPTISTQDIIDAAQEANPSISQQEMLKLSTIYHKFVGDREGHMPSGEASHKIGGRTTLA</sequence>
<organism evidence="20 21">
    <name type="scientific">Kluyveromyces dobzhanskii CBS 2104</name>
    <dbReference type="NCBI Taxonomy" id="1427455"/>
    <lineage>
        <taxon>Eukaryota</taxon>
        <taxon>Fungi</taxon>
        <taxon>Dikarya</taxon>
        <taxon>Ascomycota</taxon>
        <taxon>Saccharomycotina</taxon>
        <taxon>Saccharomycetes</taxon>
        <taxon>Saccharomycetales</taxon>
        <taxon>Saccharomycetaceae</taxon>
        <taxon>Kluyveromyces</taxon>
    </lineage>
</organism>
<feature type="region of interest" description="Disordered" evidence="18">
    <location>
        <begin position="971"/>
        <end position="990"/>
    </location>
</feature>
<keyword evidence="11" id="KW-0472">Membrane</keyword>
<comment type="subcellular location">
    <subcellularLocation>
        <location evidence="1">Cytoplasm</location>
        <location evidence="1">Cytosol</location>
    </subcellularLocation>
    <subcellularLocation>
        <location evidence="15">Peroxisome membrane</location>
    </subcellularLocation>
</comment>
<dbReference type="GO" id="GO:0005829">
    <property type="term" value="C:cytosol"/>
    <property type="evidence" value="ECO:0007669"/>
    <property type="project" value="UniProtKB-SubCell"/>
</dbReference>
<dbReference type="Proteomes" id="UP000031516">
    <property type="component" value="Unassembled WGS sequence"/>
</dbReference>
<dbReference type="PANTHER" id="PTHR23077">
    <property type="entry name" value="AAA-FAMILY ATPASE"/>
    <property type="match status" value="1"/>
</dbReference>
<dbReference type="FunFam" id="1.10.8.60:FF:000105">
    <property type="entry name" value="PeRoXisome assembly factor"/>
    <property type="match status" value="1"/>
</dbReference>
<dbReference type="InterPro" id="IPR050168">
    <property type="entry name" value="AAA_ATPase_domain"/>
</dbReference>
<evidence type="ECO:0000256" key="7">
    <source>
        <dbReference type="ARBA" id="ARBA00022741"/>
    </source>
</evidence>
<evidence type="ECO:0000256" key="2">
    <source>
        <dbReference type="ARBA" id="ARBA00006914"/>
    </source>
</evidence>
<evidence type="ECO:0000256" key="14">
    <source>
        <dbReference type="ARBA" id="ARBA00034532"/>
    </source>
</evidence>
<feature type="domain" description="AAA+ ATPase" evidence="19">
    <location>
        <begin position="675"/>
        <end position="811"/>
    </location>
</feature>
<dbReference type="PROSITE" id="PS00674">
    <property type="entry name" value="AAA"/>
    <property type="match status" value="1"/>
</dbReference>
<evidence type="ECO:0000256" key="8">
    <source>
        <dbReference type="ARBA" id="ARBA00022801"/>
    </source>
</evidence>
<keyword evidence="12" id="KW-0576">Peroxisome</keyword>
<dbReference type="Pfam" id="PF17862">
    <property type="entry name" value="AAA_lid_3"/>
    <property type="match status" value="1"/>
</dbReference>
<dbReference type="Pfam" id="PF09262">
    <property type="entry name" value="PEX-1N"/>
    <property type="match status" value="1"/>
</dbReference>
<dbReference type="GO" id="GO:0016558">
    <property type="term" value="P:protein import into peroxisome matrix"/>
    <property type="evidence" value="ECO:0007669"/>
    <property type="project" value="TreeGrafter"/>
</dbReference>
<gene>
    <name evidence="20" type="ORF">KLDO_g611</name>
</gene>
<evidence type="ECO:0000256" key="15">
    <source>
        <dbReference type="ARBA" id="ARBA00046271"/>
    </source>
</evidence>
<evidence type="ECO:0000313" key="20">
    <source>
        <dbReference type="EMBL" id="CDO92291.1"/>
    </source>
</evidence>
<evidence type="ECO:0000256" key="18">
    <source>
        <dbReference type="SAM" id="MobiDB-lite"/>
    </source>
</evidence>
<evidence type="ECO:0000256" key="4">
    <source>
        <dbReference type="ARBA" id="ARBA00022490"/>
    </source>
</evidence>
<dbReference type="Gene3D" id="3.10.330.10">
    <property type="match status" value="1"/>
</dbReference>
<dbReference type="Pfam" id="PF00004">
    <property type="entry name" value="AAA"/>
    <property type="match status" value="2"/>
</dbReference>
<dbReference type="Gene3D" id="3.40.50.300">
    <property type="entry name" value="P-loop containing nucleotide triphosphate hydrolases"/>
    <property type="match status" value="2"/>
</dbReference>
<evidence type="ECO:0000256" key="12">
    <source>
        <dbReference type="ARBA" id="ARBA00023140"/>
    </source>
</evidence>
<name>A0A0A8L238_9SACH</name>
<keyword evidence="3" id="KW-0813">Transport</keyword>
<feature type="domain" description="AAA+ ATPase" evidence="19">
    <location>
        <begin position="400"/>
        <end position="599"/>
    </location>
</feature>
<evidence type="ECO:0000256" key="9">
    <source>
        <dbReference type="ARBA" id="ARBA00022840"/>
    </source>
</evidence>
<dbReference type="InterPro" id="IPR015342">
    <property type="entry name" value="PEX1-N_C-lobe"/>
</dbReference>
<comment type="caution">
    <text evidence="20">The sequence shown here is derived from an EMBL/GenBank/DDBJ whole genome shotgun (WGS) entry which is preliminary data.</text>
</comment>
<keyword evidence="5" id="KW-0962">Peroxisome biogenesis</keyword>
<dbReference type="GO" id="GO:0016887">
    <property type="term" value="F:ATP hydrolysis activity"/>
    <property type="evidence" value="ECO:0007669"/>
    <property type="project" value="InterPro"/>
</dbReference>
<dbReference type="InterPro" id="IPR027417">
    <property type="entry name" value="P-loop_NTPase"/>
</dbReference>
<dbReference type="InterPro" id="IPR003959">
    <property type="entry name" value="ATPase_AAA_core"/>
</dbReference>
<evidence type="ECO:0000256" key="10">
    <source>
        <dbReference type="ARBA" id="ARBA00022927"/>
    </source>
</evidence>
<dbReference type="SUPFAM" id="SSF50692">
    <property type="entry name" value="ADC-like"/>
    <property type="match status" value="1"/>
</dbReference>
<evidence type="ECO:0000256" key="17">
    <source>
        <dbReference type="ARBA" id="ARBA00064205"/>
    </source>
</evidence>